<dbReference type="InterPro" id="IPR027417">
    <property type="entry name" value="P-loop_NTPase"/>
</dbReference>
<keyword evidence="3 5" id="KW-0067">ATP-binding</keyword>
<dbReference type="InterPro" id="IPR017871">
    <property type="entry name" value="ABC_transporter-like_CS"/>
</dbReference>
<proteinExistence type="predicted"/>
<name>A0ABT5BVE8_9BACT</name>
<dbReference type="EMBL" id="JAQNDK010000001">
    <property type="protein sequence ID" value="MDC0677673.1"/>
    <property type="molecule type" value="Genomic_DNA"/>
</dbReference>
<keyword evidence="2" id="KW-0547">Nucleotide-binding</keyword>
<feature type="domain" description="ABC transporter" evidence="4">
    <location>
        <begin position="14"/>
        <end position="262"/>
    </location>
</feature>
<evidence type="ECO:0000256" key="2">
    <source>
        <dbReference type="ARBA" id="ARBA00022741"/>
    </source>
</evidence>
<dbReference type="RefSeq" id="WP_272094428.1">
    <property type="nucleotide sequence ID" value="NZ_JAQNDK010000001.1"/>
</dbReference>
<dbReference type="Pfam" id="PF00005">
    <property type="entry name" value="ABC_tran"/>
    <property type="match status" value="1"/>
</dbReference>
<sequence length="280" mass="29285">MQTNKARASGGVRVRLTGVRRVFPVLDDAGRGPRDGAPGVIAIDGIDLDIAPGAFVALLGPSGCGKSTLLRLVAGLDRADSGAAIVEAEEAQGGGSGAGGARAPLAYVFQDAHLLPWRSVLENAALPLELAGAPLDERHAAARAALVQVGLADAGARYPAELSGGMRMRVSLARALVTRPRLLLLDEPFAALDELTRSRLDDELRALWAELGMTVLFVTHSITEAAYLAERAVVLSPRPARVVADRTLALPDERTAALRTEPAFAREVRALQEALESGGA</sequence>
<dbReference type="Proteomes" id="UP001217485">
    <property type="component" value="Unassembled WGS sequence"/>
</dbReference>
<evidence type="ECO:0000313" key="6">
    <source>
        <dbReference type="Proteomes" id="UP001217485"/>
    </source>
</evidence>
<protein>
    <submittedName>
        <fullName evidence="5">ABC transporter ATP-binding protein</fullName>
    </submittedName>
</protein>
<evidence type="ECO:0000259" key="4">
    <source>
        <dbReference type="PROSITE" id="PS50893"/>
    </source>
</evidence>
<dbReference type="InterPro" id="IPR050166">
    <property type="entry name" value="ABC_transporter_ATP-bind"/>
</dbReference>
<comment type="caution">
    <text evidence="5">The sequence shown here is derived from an EMBL/GenBank/DDBJ whole genome shotgun (WGS) entry which is preliminary data.</text>
</comment>
<evidence type="ECO:0000256" key="1">
    <source>
        <dbReference type="ARBA" id="ARBA00022448"/>
    </source>
</evidence>
<keyword evidence="1" id="KW-0813">Transport</keyword>
<evidence type="ECO:0000256" key="3">
    <source>
        <dbReference type="ARBA" id="ARBA00022840"/>
    </source>
</evidence>
<dbReference type="Gene3D" id="3.40.50.300">
    <property type="entry name" value="P-loop containing nucleotide triphosphate hydrolases"/>
    <property type="match status" value="1"/>
</dbReference>
<evidence type="ECO:0000313" key="5">
    <source>
        <dbReference type="EMBL" id="MDC0677673.1"/>
    </source>
</evidence>
<keyword evidence="6" id="KW-1185">Reference proteome</keyword>
<organism evidence="5 6">
    <name type="scientific">Sorangium atrum</name>
    <dbReference type="NCBI Taxonomy" id="2995308"/>
    <lineage>
        <taxon>Bacteria</taxon>
        <taxon>Pseudomonadati</taxon>
        <taxon>Myxococcota</taxon>
        <taxon>Polyangia</taxon>
        <taxon>Polyangiales</taxon>
        <taxon>Polyangiaceae</taxon>
        <taxon>Sorangium</taxon>
    </lineage>
</organism>
<dbReference type="GO" id="GO:0005524">
    <property type="term" value="F:ATP binding"/>
    <property type="evidence" value="ECO:0007669"/>
    <property type="project" value="UniProtKB-KW"/>
</dbReference>
<accession>A0ABT5BVE8</accession>
<gene>
    <name evidence="5" type="ORF">POL72_07950</name>
</gene>
<reference evidence="5 6" key="1">
    <citation type="submission" date="2023-01" db="EMBL/GenBank/DDBJ databases">
        <title>Minimal conservation of predation-associated metabolite biosynthetic gene clusters underscores biosynthetic potential of Myxococcota including descriptions for ten novel species: Archangium lansinium sp. nov., Myxococcus landrumus sp. nov., Nannocystis bai.</title>
        <authorList>
            <person name="Ahearne A."/>
            <person name="Stevens C."/>
            <person name="Dowd S."/>
        </authorList>
    </citation>
    <scope>NUCLEOTIDE SEQUENCE [LARGE SCALE GENOMIC DNA]</scope>
    <source>
        <strain evidence="5 6">WIWO2</strain>
    </source>
</reference>
<dbReference type="CDD" id="cd03293">
    <property type="entry name" value="ABC_NrtD_SsuB_transporters"/>
    <property type="match status" value="1"/>
</dbReference>
<dbReference type="PANTHER" id="PTHR42788:SF13">
    <property type="entry name" value="ALIPHATIC SULFONATES IMPORT ATP-BINDING PROTEIN SSUB"/>
    <property type="match status" value="1"/>
</dbReference>
<dbReference type="PROSITE" id="PS00211">
    <property type="entry name" value="ABC_TRANSPORTER_1"/>
    <property type="match status" value="1"/>
</dbReference>
<dbReference type="PANTHER" id="PTHR42788">
    <property type="entry name" value="TAURINE IMPORT ATP-BINDING PROTEIN-RELATED"/>
    <property type="match status" value="1"/>
</dbReference>
<dbReference type="InterPro" id="IPR003593">
    <property type="entry name" value="AAA+_ATPase"/>
</dbReference>
<dbReference type="SUPFAM" id="SSF52540">
    <property type="entry name" value="P-loop containing nucleoside triphosphate hydrolases"/>
    <property type="match status" value="1"/>
</dbReference>
<dbReference type="PROSITE" id="PS50893">
    <property type="entry name" value="ABC_TRANSPORTER_2"/>
    <property type="match status" value="1"/>
</dbReference>
<dbReference type="InterPro" id="IPR003439">
    <property type="entry name" value="ABC_transporter-like_ATP-bd"/>
</dbReference>
<dbReference type="SMART" id="SM00382">
    <property type="entry name" value="AAA"/>
    <property type="match status" value="1"/>
</dbReference>